<keyword evidence="7 16" id="KW-1003">Cell membrane</keyword>
<comment type="function">
    <text evidence="2 16 17">Catalyzes the decarboxylation of oxaloacetate coupled to Na(+) translocation.</text>
</comment>
<evidence type="ECO:0000256" key="11">
    <source>
        <dbReference type="ARBA" id="ARBA00023053"/>
    </source>
</evidence>
<dbReference type="Pfam" id="PF04277">
    <property type="entry name" value="OAD_gamma"/>
    <property type="match status" value="1"/>
</dbReference>
<evidence type="ECO:0000313" key="18">
    <source>
        <dbReference type="EMBL" id="KHT60040.1"/>
    </source>
</evidence>
<dbReference type="EMBL" id="JWLZ01000210">
    <property type="protein sequence ID" value="KHT60040.1"/>
    <property type="molecule type" value="Genomic_DNA"/>
</dbReference>
<evidence type="ECO:0000256" key="17">
    <source>
        <dbReference type="RuleBase" id="RU004278"/>
    </source>
</evidence>
<protein>
    <recommendedName>
        <fullName evidence="16">Probable oxaloacetate decarboxylase gamma chain</fullName>
        <ecNumber evidence="16">7.2.4.2</ecNumber>
    </recommendedName>
</protein>
<keyword evidence="9 16" id="KW-1278">Translocase</keyword>
<dbReference type="NCBIfam" id="TIGR01195">
    <property type="entry name" value="oadG_fam"/>
    <property type="match status" value="1"/>
</dbReference>
<dbReference type="GO" id="GO:0005886">
    <property type="term" value="C:plasma membrane"/>
    <property type="evidence" value="ECO:0007669"/>
    <property type="project" value="UniProtKB-SubCell"/>
</dbReference>
<proteinExistence type="inferred from homology"/>
<evidence type="ECO:0000256" key="9">
    <source>
        <dbReference type="ARBA" id="ARBA00022967"/>
    </source>
</evidence>
<keyword evidence="6 16" id="KW-0813">Transport</keyword>
<comment type="catalytic activity">
    <reaction evidence="15 16 17">
        <text>oxaloacetate + 2 Na(+)(in) + H(+) = pyruvate + 2 Na(+)(out) + CO2</text>
        <dbReference type="Rhea" id="RHEA:57724"/>
        <dbReference type="ChEBI" id="CHEBI:15361"/>
        <dbReference type="ChEBI" id="CHEBI:15378"/>
        <dbReference type="ChEBI" id="CHEBI:16452"/>
        <dbReference type="ChEBI" id="CHEBI:16526"/>
        <dbReference type="ChEBI" id="CHEBI:29101"/>
        <dbReference type="EC" id="7.2.4.2"/>
    </reaction>
</comment>
<evidence type="ECO:0000256" key="13">
    <source>
        <dbReference type="ARBA" id="ARBA00023136"/>
    </source>
</evidence>
<evidence type="ECO:0000256" key="6">
    <source>
        <dbReference type="ARBA" id="ARBA00022448"/>
    </source>
</evidence>
<evidence type="ECO:0000256" key="16">
    <source>
        <dbReference type="HAMAP-Rule" id="MF_00404"/>
    </source>
</evidence>
<evidence type="ECO:0000256" key="2">
    <source>
        <dbReference type="ARBA" id="ARBA00003002"/>
    </source>
</evidence>
<dbReference type="GO" id="GO:0015451">
    <property type="term" value="F:decarboxylation-driven active transmembrane transporter activity"/>
    <property type="evidence" value="ECO:0007669"/>
    <property type="project" value="UniProtKB-EC"/>
</dbReference>
<evidence type="ECO:0000256" key="7">
    <source>
        <dbReference type="ARBA" id="ARBA00022475"/>
    </source>
</evidence>
<evidence type="ECO:0000313" key="19">
    <source>
        <dbReference type="Proteomes" id="UP000031278"/>
    </source>
</evidence>
<evidence type="ECO:0000256" key="10">
    <source>
        <dbReference type="ARBA" id="ARBA00022989"/>
    </source>
</evidence>
<dbReference type="NCBIfam" id="NF003004">
    <property type="entry name" value="PRK03814.1"/>
    <property type="match status" value="1"/>
</dbReference>
<accession>A0A0B9G519</accession>
<dbReference type="EC" id="7.2.4.2" evidence="16"/>
<dbReference type="RefSeq" id="WP_039468623.1">
    <property type="nucleotide sequence ID" value="NZ_JWLZ01000210.1"/>
</dbReference>
<evidence type="ECO:0000256" key="8">
    <source>
        <dbReference type="ARBA" id="ARBA00022692"/>
    </source>
</evidence>
<evidence type="ECO:0000256" key="1">
    <source>
        <dbReference type="ARBA" id="ARBA00001959"/>
    </source>
</evidence>
<dbReference type="AlphaFoldDB" id="A0A0B9G519"/>
<evidence type="ECO:0000256" key="14">
    <source>
        <dbReference type="ARBA" id="ARBA00023201"/>
    </source>
</evidence>
<keyword evidence="14 16" id="KW-0739">Sodium transport</keyword>
<keyword evidence="11 16" id="KW-0915">Sodium</keyword>
<evidence type="ECO:0000256" key="4">
    <source>
        <dbReference type="ARBA" id="ARBA00005844"/>
    </source>
</evidence>
<comment type="cofactor">
    <cofactor evidence="1 16 17">
        <name>Na(+)</name>
        <dbReference type="ChEBI" id="CHEBI:29101"/>
    </cofactor>
</comment>
<dbReference type="GO" id="GO:0008948">
    <property type="term" value="F:oxaloacetate decarboxylase activity"/>
    <property type="evidence" value="ECO:0007669"/>
    <property type="project" value="UniProtKB-UniRule"/>
</dbReference>
<evidence type="ECO:0000256" key="5">
    <source>
        <dbReference type="ARBA" id="ARBA00011869"/>
    </source>
</evidence>
<keyword evidence="12 16" id="KW-0406">Ion transport</keyword>
<comment type="similarity">
    <text evidence="4 16 17">Belongs to the OadG family.</text>
</comment>
<comment type="subcellular location">
    <subcellularLocation>
        <location evidence="3 16 17">Cell membrane</location>
        <topology evidence="3 16 17">Single-pass membrane protein</topology>
    </subcellularLocation>
</comment>
<dbReference type="Proteomes" id="UP000031278">
    <property type="component" value="Unassembled WGS sequence"/>
</dbReference>
<evidence type="ECO:0000256" key="12">
    <source>
        <dbReference type="ARBA" id="ARBA00023065"/>
    </source>
</evidence>
<sequence length="83" mass="8881">MADLGPLLWEAATIMATGMIVVFLFLSILIYLVQLLAKIAPKETSKAPAPCQPSPVAVNHNGVQPEVVAAISAAVHRYREQKA</sequence>
<keyword evidence="8 16" id="KW-0812">Transmembrane</keyword>
<dbReference type="GO" id="GO:0036376">
    <property type="term" value="P:sodium ion export across plasma membrane"/>
    <property type="evidence" value="ECO:0007669"/>
    <property type="project" value="InterPro"/>
</dbReference>
<evidence type="ECO:0000256" key="15">
    <source>
        <dbReference type="ARBA" id="ARBA00048176"/>
    </source>
</evidence>
<comment type="subunit">
    <text evidence="5 16">Heterotrimer of an alpha, a beta and a gamma subunit.</text>
</comment>
<dbReference type="InterPro" id="IPR005899">
    <property type="entry name" value="Na_pump_deCOase"/>
</dbReference>
<comment type="caution">
    <text evidence="18">The sequence shown here is derived from an EMBL/GenBank/DDBJ whole genome shotgun (WGS) entry which is preliminary data.</text>
</comment>
<organism evidence="18 19">
    <name type="scientific">Photobacterium gaetbulicola</name>
    <dbReference type="NCBI Taxonomy" id="1295392"/>
    <lineage>
        <taxon>Bacteria</taxon>
        <taxon>Pseudomonadati</taxon>
        <taxon>Pseudomonadota</taxon>
        <taxon>Gammaproteobacteria</taxon>
        <taxon>Vibrionales</taxon>
        <taxon>Vibrionaceae</taxon>
        <taxon>Photobacterium</taxon>
    </lineage>
</organism>
<name>A0A0B9G519_9GAMM</name>
<dbReference type="HAMAP" id="MF_00404">
    <property type="entry name" value="OadG"/>
    <property type="match status" value="1"/>
</dbReference>
<gene>
    <name evidence="16" type="primary">oadG</name>
    <name evidence="18" type="ORF">RJ45_23840</name>
</gene>
<evidence type="ECO:0000256" key="3">
    <source>
        <dbReference type="ARBA" id="ARBA00004162"/>
    </source>
</evidence>
<reference evidence="18 19" key="1">
    <citation type="submission" date="2014-12" db="EMBL/GenBank/DDBJ databases">
        <title>Genome sequencing of Photobacterium gaetbulicola AD005a.</title>
        <authorList>
            <person name="Adrian T.G.S."/>
            <person name="Chan K.G."/>
        </authorList>
    </citation>
    <scope>NUCLEOTIDE SEQUENCE [LARGE SCALE GENOMIC DNA]</scope>
    <source>
        <strain evidence="18 19">AD005a</strain>
    </source>
</reference>
<keyword evidence="13 16" id="KW-0472">Membrane</keyword>
<keyword evidence="10 16" id="KW-1133">Transmembrane helix</keyword>
<feature type="transmembrane region" description="Helical" evidence="16 17">
    <location>
        <begin position="12"/>
        <end position="33"/>
    </location>
</feature>
<dbReference type="GO" id="GO:0015081">
    <property type="term" value="F:sodium ion transmembrane transporter activity"/>
    <property type="evidence" value="ECO:0007669"/>
    <property type="project" value="UniProtKB-UniRule"/>
</dbReference>
<dbReference type="InterPro" id="IPR023424">
    <property type="entry name" value="OadG"/>
</dbReference>